<dbReference type="RefSeq" id="WP_381085013.1">
    <property type="nucleotide sequence ID" value="NZ_JBHUDX010000057.1"/>
</dbReference>
<evidence type="ECO:0000259" key="2">
    <source>
        <dbReference type="Pfam" id="PF12770"/>
    </source>
</evidence>
<evidence type="ECO:0000313" key="3">
    <source>
        <dbReference type="EMBL" id="MFD1660596.1"/>
    </source>
</evidence>
<reference evidence="4" key="1">
    <citation type="journal article" date="2019" name="Int. J. Syst. Evol. Microbiol.">
        <title>The Global Catalogue of Microorganisms (GCM) 10K type strain sequencing project: providing services to taxonomists for standard genome sequencing and annotation.</title>
        <authorList>
            <consortium name="The Broad Institute Genomics Platform"/>
            <consortium name="The Broad Institute Genome Sequencing Center for Infectious Disease"/>
            <person name="Wu L."/>
            <person name="Ma J."/>
        </authorList>
    </citation>
    <scope>NUCLEOTIDE SEQUENCE [LARGE SCALE GENOMIC DNA]</scope>
    <source>
        <strain evidence="4">CGMCC 1.12470</strain>
    </source>
</reference>
<feature type="region of interest" description="Disordered" evidence="1">
    <location>
        <begin position="834"/>
        <end position="864"/>
    </location>
</feature>
<comment type="caution">
    <text evidence="3">The sequence shown here is derived from an EMBL/GenBank/DDBJ whole genome shotgun (WGS) entry which is preliminary data.</text>
</comment>
<feature type="region of interest" description="Disordered" evidence="1">
    <location>
        <begin position="1054"/>
        <end position="1076"/>
    </location>
</feature>
<accession>A0ABW4IVQ4</accession>
<evidence type="ECO:0000313" key="4">
    <source>
        <dbReference type="Proteomes" id="UP001597261"/>
    </source>
</evidence>
<dbReference type="Pfam" id="PF12770">
    <property type="entry name" value="CHAT"/>
    <property type="match status" value="1"/>
</dbReference>
<organism evidence="3 4">
    <name type="scientific">Streptomyces caeni</name>
    <dbReference type="NCBI Taxonomy" id="2307231"/>
    <lineage>
        <taxon>Bacteria</taxon>
        <taxon>Bacillati</taxon>
        <taxon>Actinomycetota</taxon>
        <taxon>Actinomycetes</taxon>
        <taxon>Kitasatosporales</taxon>
        <taxon>Streptomycetaceae</taxon>
        <taxon>Streptomyces</taxon>
    </lineage>
</organism>
<dbReference type="InterPro" id="IPR024983">
    <property type="entry name" value="CHAT_dom"/>
</dbReference>
<sequence>MRTAVDRMLVRSEAAWTPAVEGRVAGAGENPESWLPSAAGLLRDSWSEGGRDCAVAAAAVLEYALDVGERLDPRRPRWVLHLWLAERTLALRFEDHRLSDDVHHHLAAQTQGRPADDPVAVAATYPEEPSPRHFEPLRPSHPHAVRLAEGLPAEDLVRPCLLARLAQSALFRLESGDMSALEDAGRWADAAFAGVTADHLEASLVSCTAVHAALARFRDRPSDTRGVRLALRAGRSALRAVEHSRRHGTRPVDDEAASAHLMFSLALTASLPLNPDEEVVDEAIAQLEAFGACAPPDDNGIYAGNMPALLGARAVLTGSHADLRRSDELWAALQRDLPPDHPLLPHIADKRAACAKMAKTLQRLPFNGARLLKLVGPVLGPLLSGVQLPPVRMYAPPGRPGVRSPGPGPEDFAPFTGVPRPASADAGPGRTGASTVEWPPGPPADPGPAQPASAADLDGLPPEAVAVRGALLGAGVSDPRRLALAVDQLKAVLAGPLPDGRRGFVASVLVQLLAAQYTFSEDLEDLERVVRCGDEQLALLPPTSSRYVDLLCAVEMHRHAHGTLHQDEATIARACDALAWAVARMPEMSASWLGCVIPYAHALATVSLLRRDVTGTQEAVRLVELAARSLEALPGRPEYSPELAELREQLRPALATVAELVRRAHDDVTWHRYGKEEPVSWEPAANRVLPPRARFENARTALGEAVERRDWALATDAAEAALEALPLMVSQALHRDDRQAVLRTALLGRRHPAPAGTRRTADLPDRLTGTSLARTACAVALAAGRTEQAAALLEQGRAVLMGQDLQARSDVSDLAAVHPRAAREFTALARRLRETETSGAPDGGPGSRQRHAAGAADGPGEAARIREQHAVAEEWRRLLARIRGLDGFEHFLLPPSAEQMRREAEEGPIVLINIDRLRSDALVVTAEDIKLVQLDATEGRLAHTARQFLTAVSAAAGESRARRKEASETVFDTLEWLWDSIAEPVLEAAGLTRPIPEGSPHGAAPRLWWSASGPLAHLPLHAAGHHRVASRGDGRSVLDRVASSYTPSIRALRHARQAPKAGRGAGPFLAVRRPTGADGREGASVAEVAAMARTLGGLRTVQGADATVGRVLTELSSAATVHFACHGLSDAEDPSRSHLELADGRLGVLDVARRHLPHAQLAVLLACHTTRTDRLPDEAVHLTSAFQTAGYPQVVGSLWEATDLVSVRLTERLYRALRTYGGGLDVTDTARAVHGIVRELRARHAGSPRVWAPYVHTGR</sequence>
<proteinExistence type="predicted"/>
<gene>
    <name evidence="3" type="ORF">ACFSL4_20880</name>
</gene>
<protein>
    <submittedName>
        <fullName evidence="3">CHAT domain-containing protein</fullName>
    </submittedName>
</protein>
<feature type="compositionally biased region" description="Pro residues" evidence="1">
    <location>
        <begin position="439"/>
        <end position="449"/>
    </location>
</feature>
<keyword evidence="4" id="KW-1185">Reference proteome</keyword>
<evidence type="ECO:0000256" key="1">
    <source>
        <dbReference type="SAM" id="MobiDB-lite"/>
    </source>
</evidence>
<feature type="region of interest" description="Disordered" evidence="1">
    <location>
        <begin position="397"/>
        <end position="457"/>
    </location>
</feature>
<dbReference type="EMBL" id="JBHUDX010000057">
    <property type="protein sequence ID" value="MFD1660596.1"/>
    <property type="molecule type" value="Genomic_DNA"/>
</dbReference>
<feature type="domain" description="CHAT" evidence="2">
    <location>
        <begin position="973"/>
        <end position="1258"/>
    </location>
</feature>
<dbReference type="Proteomes" id="UP001597261">
    <property type="component" value="Unassembled WGS sequence"/>
</dbReference>
<feature type="compositionally biased region" description="Low complexity" evidence="1">
    <location>
        <begin position="852"/>
        <end position="862"/>
    </location>
</feature>
<name>A0ABW4IVQ4_9ACTN</name>